<dbReference type="AlphaFoldDB" id="W0N3M8"/>
<dbReference type="Proteomes" id="UP000019089">
    <property type="component" value="Chromosome"/>
</dbReference>
<dbReference type="HOGENOM" id="CLU_2510205_0_0_6"/>
<organism evidence="1 2">
    <name type="scientific">Pseudomonas syringae CC1557</name>
    <dbReference type="NCBI Taxonomy" id="1357279"/>
    <lineage>
        <taxon>Bacteria</taxon>
        <taxon>Pseudomonadati</taxon>
        <taxon>Pseudomonadota</taxon>
        <taxon>Gammaproteobacteria</taxon>
        <taxon>Pseudomonadales</taxon>
        <taxon>Pseudomonadaceae</taxon>
        <taxon>Pseudomonas</taxon>
        <taxon>Pseudomonas syringae</taxon>
    </lineage>
</organism>
<name>W0N3M8_PSESX</name>
<proteinExistence type="predicted"/>
<reference evidence="1 2" key="1">
    <citation type="submission" date="2013-12" db="EMBL/GenBank/DDBJ databases">
        <title>Interactions Between Genome Architecture and Virulence Genes in Pseudomonas syringae, strain CC1557 as a model.</title>
        <authorList>
            <person name="Baltrus D."/>
            <person name="Hockett K."/>
            <person name="Karlsrud E."/>
            <person name="Dougherty K."/>
            <person name="Nishimura M."/>
        </authorList>
    </citation>
    <scope>NUCLEOTIDE SEQUENCE [LARGE SCALE GENOMIC DNA]</scope>
    <source>
        <strain evidence="1 2">CC1557</strain>
    </source>
</reference>
<dbReference type="EMBL" id="CP007014">
    <property type="protein sequence ID" value="AHG43681.1"/>
    <property type="molecule type" value="Genomic_DNA"/>
</dbReference>
<dbReference type="KEGG" id="psyr:N018_21945"/>
<evidence type="ECO:0000313" key="1">
    <source>
        <dbReference type="EMBL" id="AHG43681.1"/>
    </source>
</evidence>
<protein>
    <submittedName>
        <fullName evidence="1">Uncharacterized protein</fullName>
    </submittedName>
</protein>
<sequence>MIAITRAGVCDIAKKQSVRPNSKYEHGYHVALSVCISGWGKVRLCGYTNSLIDVASIDCALYRSEHCTLVVSNGRCSGLEQGWGR</sequence>
<gene>
    <name evidence="1" type="ORF">N018_21945</name>
</gene>
<accession>W0N3M8</accession>
<evidence type="ECO:0000313" key="2">
    <source>
        <dbReference type="Proteomes" id="UP000019089"/>
    </source>
</evidence>